<sequence>MSWVADQFAHLCSYNEEVTNIEPIVDAEGVKIVKVTSKLTDGTIVERWARNIIVAIGGQANIPSFPGLANLPHESLPIIHSSQYLNQVDRINPDSNQPTKLAIVGSGQSAAELFMDLLSRYPKAHVSMICRDTALRPADETPFVNQIFNPASTSQFYKLTPEQKKAYLQKEMGLTTPASIHFGHSVQDITYSNNKMNLKLSPIYDPEATINAQFDGVIMATGYTRQLHKKLLSNITPYFIHSDVDNYGISRDYSVPTKSEFKVGVYLQGCNEPTHGLSDTLLSVLAIRGPEVVDSLTHSDESIKEIAYANLPTSTEGPFINAADLAKGYRWESFDSSEAIGGYLKHHPSFSNKPVELDASGVPKRASAPSPGQLLYSRYIPELDNTLTIKVFDMEQNLEDFHNWMNTDRVNEFWQERGSMEYHKSYILNLFDNKSNFPVIAYFDGEPFAYFEFYWAKEALIGKYYEADNFDRGSHMLIGNEKFRGKDRIMAWMPSMCHYLMLDHPKTKNVMAEPHARNEKIHRCFYKNLYNKIDLVQFPHKPAVLVQMQRDTLFKHPSLQSMTDPLLKKASGRAISSSSSYSVPSDHSISSSTTTNSSDSNENSSPNSPIEYRKLELKAEDLETIKKLPALDGNEALLSQTN</sequence>
<comment type="similarity">
    <text evidence="3">Belongs to the lysine N(6)-hydroxylase/L-ornithine N(5)-oxygenase family.</text>
</comment>
<evidence type="ECO:0000256" key="7">
    <source>
        <dbReference type="ARBA" id="ARBA00022857"/>
    </source>
</evidence>
<dbReference type="Gene3D" id="3.50.50.60">
    <property type="entry name" value="FAD/NAD(P)-binding domain"/>
    <property type="match status" value="1"/>
</dbReference>
<dbReference type="PANTHER" id="PTHR42802:SF1">
    <property type="entry name" value="L-ORNITHINE N(5)-MONOOXYGENASE"/>
    <property type="match status" value="1"/>
</dbReference>
<evidence type="ECO:0000256" key="3">
    <source>
        <dbReference type="ARBA" id="ARBA00007588"/>
    </source>
</evidence>
<comment type="cofactor">
    <cofactor evidence="1">
        <name>FAD</name>
        <dbReference type="ChEBI" id="CHEBI:57692"/>
    </cofactor>
</comment>
<keyword evidence="8" id="KW-0560">Oxidoreductase</keyword>
<evidence type="ECO:0000256" key="5">
    <source>
        <dbReference type="ARBA" id="ARBA00022630"/>
    </source>
</evidence>
<dbReference type="EMBL" id="KQ964810">
    <property type="protein sequence ID" value="KXN65828.1"/>
    <property type="molecule type" value="Genomic_DNA"/>
</dbReference>
<keyword evidence="13" id="KW-1185">Reference proteome</keyword>
<keyword evidence="5" id="KW-0285">Flavoprotein</keyword>
<organism evidence="12 13">
    <name type="scientific">Conidiobolus coronatus (strain ATCC 28846 / CBS 209.66 / NRRL 28638)</name>
    <name type="common">Delacroixia coronata</name>
    <dbReference type="NCBI Taxonomy" id="796925"/>
    <lineage>
        <taxon>Eukaryota</taxon>
        <taxon>Fungi</taxon>
        <taxon>Fungi incertae sedis</taxon>
        <taxon>Zoopagomycota</taxon>
        <taxon>Entomophthoromycotina</taxon>
        <taxon>Entomophthoromycetes</taxon>
        <taxon>Entomophthorales</taxon>
        <taxon>Ancylistaceae</taxon>
        <taxon>Conidiobolus</taxon>
    </lineage>
</organism>
<dbReference type="SUPFAM" id="SSF51905">
    <property type="entry name" value="FAD/NAD(P)-binding domain"/>
    <property type="match status" value="1"/>
</dbReference>
<protein>
    <recommendedName>
        <fullName evidence="4">L-ornithine N(5)-monooxygenase [NAD(P)H]</fullName>
        <ecNumber evidence="4">1.14.13.196</ecNumber>
    </recommendedName>
</protein>
<dbReference type="InterPro" id="IPR016181">
    <property type="entry name" value="Acyl_CoA_acyltransferase"/>
</dbReference>
<evidence type="ECO:0000256" key="10">
    <source>
        <dbReference type="ARBA" id="ARBA00049248"/>
    </source>
</evidence>
<evidence type="ECO:0000256" key="11">
    <source>
        <dbReference type="SAM" id="MobiDB-lite"/>
    </source>
</evidence>
<evidence type="ECO:0000256" key="1">
    <source>
        <dbReference type="ARBA" id="ARBA00001974"/>
    </source>
</evidence>
<keyword evidence="6" id="KW-0274">FAD</keyword>
<dbReference type="GO" id="GO:0006879">
    <property type="term" value="P:intracellular iron ion homeostasis"/>
    <property type="evidence" value="ECO:0007669"/>
    <property type="project" value="TreeGrafter"/>
</dbReference>
<dbReference type="PANTHER" id="PTHR42802">
    <property type="entry name" value="MONOOXYGENASE"/>
    <property type="match status" value="1"/>
</dbReference>
<feature type="compositionally biased region" description="Low complexity" evidence="11">
    <location>
        <begin position="576"/>
        <end position="610"/>
    </location>
</feature>
<dbReference type="Pfam" id="PF13523">
    <property type="entry name" value="Acetyltransf_8"/>
    <property type="match status" value="1"/>
</dbReference>
<proteinExistence type="inferred from homology"/>
<comment type="catalytic activity">
    <reaction evidence="9">
        <text>L-ornithine + NADPH + O2 = N(5)-hydroxy-L-ornithine + NADP(+) + H2O</text>
        <dbReference type="Rhea" id="RHEA:41508"/>
        <dbReference type="ChEBI" id="CHEBI:15377"/>
        <dbReference type="ChEBI" id="CHEBI:15379"/>
        <dbReference type="ChEBI" id="CHEBI:46911"/>
        <dbReference type="ChEBI" id="CHEBI:57783"/>
        <dbReference type="ChEBI" id="CHEBI:58349"/>
        <dbReference type="ChEBI" id="CHEBI:78275"/>
        <dbReference type="EC" id="1.14.13.196"/>
    </reaction>
</comment>
<dbReference type="GO" id="GO:0016491">
    <property type="term" value="F:oxidoreductase activity"/>
    <property type="evidence" value="ECO:0007669"/>
    <property type="project" value="UniProtKB-KW"/>
</dbReference>
<evidence type="ECO:0000256" key="6">
    <source>
        <dbReference type="ARBA" id="ARBA00022827"/>
    </source>
</evidence>
<comment type="pathway">
    <text evidence="2">Siderophore biosynthesis.</text>
</comment>
<dbReference type="Gene3D" id="3.40.630.30">
    <property type="match status" value="1"/>
</dbReference>
<evidence type="ECO:0000313" key="12">
    <source>
        <dbReference type="EMBL" id="KXN65828.1"/>
    </source>
</evidence>
<accession>A0A137NSZ6</accession>
<gene>
    <name evidence="12" type="ORF">CONCODRAFT_80679</name>
</gene>
<dbReference type="EC" id="1.14.13.196" evidence="4"/>
<comment type="catalytic activity">
    <reaction evidence="10">
        <text>L-ornithine + NADH + O2 = N(5)-hydroxy-L-ornithine + NAD(+) + H2O</text>
        <dbReference type="Rhea" id="RHEA:41512"/>
        <dbReference type="ChEBI" id="CHEBI:15377"/>
        <dbReference type="ChEBI" id="CHEBI:15379"/>
        <dbReference type="ChEBI" id="CHEBI:46911"/>
        <dbReference type="ChEBI" id="CHEBI:57540"/>
        <dbReference type="ChEBI" id="CHEBI:57945"/>
        <dbReference type="ChEBI" id="CHEBI:78275"/>
        <dbReference type="EC" id="1.14.13.196"/>
    </reaction>
</comment>
<evidence type="ECO:0000256" key="8">
    <source>
        <dbReference type="ARBA" id="ARBA00023002"/>
    </source>
</evidence>
<evidence type="ECO:0000256" key="9">
    <source>
        <dbReference type="ARBA" id="ARBA00047598"/>
    </source>
</evidence>
<dbReference type="InterPro" id="IPR025700">
    <property type="entry name" value="Lys/Orn_oxygenase"/>
</dbReference>
<dbReference type="Pfam" id="PF13434">
    <property type="entry name" value="Lys_Orn_oxgnase"/>
    <property type="match status" value="1"/>
</dbReference>
<dbReference type="Proteomes" id="UP000070444">
    <property type="component" value="Unassembled WGS sequence"/>
</dbReference>
<dbReference type="STRING" id="796925.A0A137NSZ6"/>
<evidence type="ECO:0000256" key="2">
    <source>
        <dbReference type="ARBA" id="ARBA00004924"/>
    </source>
</evidence>
<dbReference type="AlphaFoldDB" id="A0A137NSZ6"/>
<keyword evidence="7" id="KW-0521">NADP</keyword>
<reference evidence="12 13" key="1">
    <citation type="journal article" date="2015" name="Genome Biol. Evol.">
        <title>Phylogenomic analyses indicate that early fungi evolved digesting cell walls of algal ancestors of land plants.</title>
        <authorList>
            <person name="Chang Y."/>
            <person name="Wang S."/>
            <person name="Sekimoto S."/>
            <person name="Aerts A.L."/>
            <person name="Choi C."/>
            <person name="Clum A."/>
            <person name="LaButti K.M."/>
            <person name="Lindquist E.A."/>
            <person name="Yee Ngan C."/>
            <person name="Ohm R.A."/>
            <person name="Salamov A.A."/>
            <person name="Grigoriev I.V."/>
            <person name="Spatafora J.W."/>
            <person name="Berbee M.L."/>
        </authorList>
    </citation>
    <scope>NUCLEOTIDE SEQUENCE [LARGE SCALE GENOMIC DNA]</scope>
    <source>
        <strain evidence="12 13">NRRL 28638</strain>
    </source>
</reference>
<name>A0A137NSZ6_CONC2</name>
<feature type="region of interest" description="Disordered" evidence="11">
    <location>
        <begin position="576"/>
        <end position="613"/>
    </location>
</feature>
<dbReference type="OrthoDB" id="3519933at2759"/>
<dbReference type="SUPFAM" id="SSF55729">
    <property type="entry name" value="Acyl-CoA N-acyltransferases (Nat)"/>
    <property type="match status" value="1"/>
</dbReference>
<dbReference type="InterPro" id="IPR036188">
    <property type="entry name" value="FAD/NAD-bd_sf"/>
</dbReference>
<evidence type="ECO:0000256" key="4">
    <source>
        <dbReference type="ARBA" id="ARBA00012881"/>
    </source>
</evidence>
<evidence type="ECO:0000313" key="13">
    <source>
        <dbReference type="Proteomes" id="UP000070444"/>
    </source>
</evidence>